<organism evidence="2 3">
    <name type="scientific">Paramuricea clavata</name>
    <name type="common">Red gorgonian</name>
    <name type="synonym">Violescent sea-whip</name>
    <dbReference type="NCBI Taxonomy" id="317549"/>
    <lineage>
        <taxon>Eukaryota</taxon>
        <taxon>Metazoa</taxon>
        <taxon>Cnidaria</taxon>
        <taxon>Anthozoa</taxon>
        <taxon>Octocorallia</taxon>
        <taxon>Malacalcyonacea</taxon>
        <taxon>Plexauridae</taxon>
        <taxon>Paramuricea</taxon>
    </lineage>
</organism>
<gene>
    <name evidence="2" type="ORF">PACLA_8A043062</name>
</gene>
<reference evidence="2" key="1">
    <citation type="submission" date="2020-04" db="EMBL/GenBank/DDBJ databases">
        <authorList>
            <person name="Alioto T."/>
            <person name="Alioto T."/>
            <person name="Gomez Garrido J."/>
        </authorList>
    </citation>
    <scope>NUCLEOTIDE SEQUENCE</scope>
    <source>
        <strain evidence="2">A484AB</strain>
    </source>
</reference>
<feature type="region of interest" description="Disordered" evidence="1">
    <location>
        <begin position="98"/>
        <end position="123"/>
    </location>
</feature>
<keyword evidence="3" id="KW-1185">Reference proteome</keyword>
<evidence type="ECO:0000313" key="2">
    <source>
        <dbReference type="EMBL" id="CAB4042389.1"/>
    </source>
</evidence>
<sequence length="123" mass="14357">KLRRRKAALDISSTWAEREKADIKIGLVRESMSPENSEDEPLAENDEADSDEEAPMPARKKSIVVSPLAWRSERFKEILVSLDRKWLRRCNERSRTMMKEKRVGPELNQPTPEGIPLWMRKRA</sequence>
<evidence type="ECO:0000313" key="3">
    <source>
        <dbReference type="Proteomes" id="UP001152795"/>
    </source>
</evidence>
<proteinExistence type="predicted"/>
<comment type="caution">
    <text evidence="2">The sequence shown here is derived from an EMBL/GenBank/DDBJ whole genome shotgun (WGS) entry which is preliminary data.</text>
</comment>
<feature type="region of interest" description="Disordered" evidence="1">
    <location>
        <begin position="26"/>
        <end position="61"/>
    </location>
</feature>
<dbReference type="Proteomes" id="UP001152795">
    <property type="component" value="Unassembled WGS sequence"/>
</dbReference>
<dbReference type="EMBL" id="CACRXK020030022">
    <property type="protein sequence ID" value="CAB4042389.1"/>
    <property type="molecule type" value="Genomic_DNA"/>
</dbReference>
<accession>A0A6S7LTD0</accession>
<protein>
    <submittedName>
        <fullName evidence="2">Uncharacterized protein</fullName>
    </submittedName>
</protein>
<feature type="compositionally biased region" description="Acidic residues" evidence="1">
    <location>
        <begin position="36"/>
        <end position="54"/>
    </location>
</feature>
<dbReference type="AlphaFoldDB" id="A0A6S7LTD0"/>
<feature type="non-terminal residue" evidence="2">
    <location>
        <position position="1"/>
    </location>
</feature>
<evidence type="ECO:0000256" key="1">
    <source>
        <dbReference type="SAM" id="MobiDB-lite"/>
    </source>
</evidence>
<feature type="non-terminal residue" evidence="2">
    <location>
        <position position="123"/>
    </location>
</feature>
<name>A0A6S7LTD0_PARCT</name>